<gene>
    <name evidence="1" type="ORF">ALP74_100749</name>
</gene>
<comment type="caution">
    <text evidence="1">The sequence shown here is derived from an EMBL/GenBank/DDBJ whole genome shotgun (WGS) entry which is preliminary data.</text>
</comment>
<accession>A0AB37QRR8</accession>
<evidence type="ECO:0000313" key="2">
    <source>
        <dbReference type="Proteomes" id="UP000272613"/>
    </source>
</evidence>
<sequence length="172" mass="19486">MNHASAAAVSSATQSISAHIQKPQLWCSTFKPFTEAQGSYPANHNPQRKKTCKSAFLWAFQILEMVGRVGFEPKTNWLKEKWHYLAVAMGLSARRMVLRSLKTEWIPTVDYMAAQEAQRGISHDLMHRYNWIRPYQLNDGLPPAQDGKNLNVVSGIRSPLHRGDGPAQLFVR</sequence>
<dbReference type="Proteomes" id="UP000272613">
    <property type="component" value="Unassembled WGS sequence"/>
</dbReference>
<name>A0AB37QRR8_9PSED</name>
<dbReference type="EMBL" id="RBSH01000119">
    <property type="protein sequence ID" value="RMS02583.1"/>
    <property type="molecule type" value="Genomic_DNA"/>
</dbReference>
<dbReference type="AlphaFoldDB" id="A0AB37QRR8"/>
<proteinExistence type="predicted"/>
<protein>
    <submittedName>
        <fullName evidence="1">Transposase protein orfB</fullName>
    </submittedName>
</protein>
<organism evidence="1 2">
    <name type="scientific">Pseudomonas coronafaciens pv. garcae</name>
    <dbReference type="NCBI Taxonomy" id="251653"/>
    <lineage>
        <taxon>Bacteria</taxon>
        <taxon>Pseudomonadati</taxon>
        <taxon>Pseudomonadota</taxon>
        <taxon>Gammaproteobacteria</taxon>
        <taxon>Pseudomonadales</taxon>
        <taxon>Pseudomonadaceae</taxon>
        <taxon>Pseudomonas</taxon>
        <taxon>Pseudomonas coronafaciens</taxon>
    </lineage>
</organism>
<reference evidence="1 2" key="1">
    <citation type="submission" date="2018-08" db="EMBL/GenBank/DDBJ databases">
        <title>Recombination of ecologically and evolutionarily significant loci maintains genetic cohesion in the Pseudomonas syringae species complex.</title>
        <authorList>
            <person name="Dillon M."/>
            <person name="Thakur S."/>
            <person name="Almeida R.N.D."/>
            <person name="Weir B.S."/>
            <person name="Guttman D.S."/>
        </authorList>
    </citation>
    <scope>NUCLEOTIDE SEQUENCE [LARGE SCALE GENOMIC DNA]</scope>
    <source>
        <strain evidence="1 2">ICMP 5019</strain>
    </source>
</reference>
<evidence type="ECO:0000313" key="1">
    <source>
        <dbReference type="EMBL" id="RMS02583.1"/>
    </source>
</evidence>